<keyword evidence="5 7" id="KW-0687">Ribonucleoprotein</keyword>
<dbReference type="Proteomes" id="UP000198504">
    <property type="component" value="Unassembled WGS sequence"/>
</dbReference>
<protein>
    <recommendedName>
        <fullName evidence="6 7">Large ribosomal subunit protein uL3</fullName>
    </recommendedName>
</protein>
<dbReference type="FunFam" id="3.30.160.810:FF:000001">
    <property type="entry name" value="50S ribosomal protein L3"/>
    <property type="match status" value="1"/>
</dbReference>
<keyword evidence="3 7" id="KW-0694">RNA-binding</keyword>
<dbReference type="EMBL" id="FOFA01000009">
    <property type="protein sequence ID" value="SER13751.1"/>
    <property type="molecule type" value="Genomic_DNA"/>
</dbReference>
<dbReference type="AlphaFoldDB" id="A0A1H9LQI4"/>
<accession>A0A1H9LQI4</accession>
<dbReference type="HAMAP" id="MF_01325_B">
    <property type="entry name" value="Ribosomal_uL3_B"/>
    <property type="match status" value="1"/>
</dbReference>
<dbReference type="Pfam" id="PF00297">
    <property type="entry name" value="Ribosomal_L3"/>
    <property type="match status" value="1"/>
</dbReference>
<dbReference type="PROSITE" id="PS00474">
    <property type="entry name" value="RIBOSOMAL_L3"/>
    <property type="match status" value="1"/>
</dbReference>
<dbReference type="GO" id="GO:0019843">
    <property type="term" value="F:rRNA binding"/>
    <property type="evidence" value="ECO:0007669"/>
    <property type="project" value="UniProtKB-UniRule"/>
</dbReference>
<evidence type="ECO:0000256" key="4">
    <source>
        <dbReference type="ARBA" id="ARBA00022980"/>
    </source>
</evidence>
<evidence type="ECO:0000256" key="8">
    <source>
        <dbReference type="RuleBase" id="RU003905"/>
    </source>
</evidence>
<evidence type="ECO:0000256" key="2">
    <source>
        <dbReference type="ARBA" id="ARBA00022730"/>
    </source>
</evidence>
<gene>
    <name evidence="7" type="primary">rplC</name>
    <name evidence="10" type="ORF">SAMN05421756_10968</name>
</gene>
<dbReference type="InterPro" id="IPR000597">
    <property type="entry name" value="Ribosomal_uL3"/>
</dbReference>
<dbReference type="FunFam" id="2.40.30.10:FF:000004">
    <property type="entry name" value="50S ribosomal protein L3"/>
    <property type="match status" value="1"/>
</dbReference>
<dbReference type="RefSeq" id="WP_091184615.1">
    <property type="nucleotide sequence ID" value="NZ_FOFA01000009.1"/>
</dbReference>
<keyword evidence="2 7" id="KW-0699">rRNA-binding</keyword>
<dbReference type="GO" id="GO:0003735">
    <property type="term" value="F:structural constituent of ribosome"/>
    <property type="evidence" value="ECO:0007669"/>
    <property type="project" value="UniProtKB-UniRule"/>
</dbReference>
<dbReference type="InterPro" id="IPR019927">
    <property type="entry name" value="Ribosomal_uL3_bac/org-type"/>
</dbReference>
<reference evidence="11" key="1">
    <citation type="submission" date="2016-10" db="EMBL/GenBank/DDBJ databases">
        <authorList>
            <person name="Varghese N."/>
            <person name="Submissions S."/>
        </authorList>
    </citation>
    <scope>NUCLEOTIDE SEQUENCE [LARGE SCALE GENOMIC DNA]</scope>
    <source>
        <strain evidence="11">CGMCC 4.6856</strain>
    </source>
</reference>
<proteinExistence type="inferred from homology"/>
<name>A0A1H9LQI4_9ACTN</name>
<evidence type="ECO:0000313" key="11">
    <source>
        <dbReference type="Proteomes" id="UP000198504"/>
    </source>
</evidence>
<comment type="subunit">
    <text evidence="7 9">Part of the 50S ribosomal subunit. Forms a cluster with proteins L14 and L19.</text>
</comment>
<evidence type="ECO:0000256" key="6">
    <source>
        <dbReference type="ARBA" id="ARBA00035243"/>
    </source>
</evidence>
<evidence type="ECO:0000256" key="7">
    <source>
        <dbReference type="HAMAP-Rule" id="MF_01325"/>
    </source>
</evidence>
<evidence type="ECO:0000256" key="1">
    <source>
        <dbReference type="ARBA" id="ARBA00006540"/>
    </source>
</evidence>
<evidence type="ECO:0000256" key="9">
    <source>
        <dbReference type="RuleBase" id="RU003906"/>
    </source>
</evidence>
<evidence type="ECO:0000256" key="5">
    <source>
        <dbReference type="ARBA" id="ARBA00023274"/>
    </source>
</evidence>
<dbReference type="InterPro" id="IPR009000">
    <property type="entry name" value="Transl_B-barrel_sf"/>
</dbReference>
<dbReference type="InterPro" id="IPR019926">
    <property type="entry name" value="Ribosomal_uL3_CS"/>
</dbReference>
<keyword evidence="4 7" id="KW-0689">Ribosomal protein</keyword>
<comment type="similarity">
    <text evidence="1 7 8">Belongs to the universal ribosomal protein uL3 family.</text>
</comment>
<dbReference type="OrthoDB" id="9806135at2"/>
<dbReference type="PANTHER" id="PTHR11229:SF16">
    <property type="entry name" value="LARGE RIBOSOMAL SUBUNIT PROTEIN UL3C"/>
    <property type="match status" value="1"/>
</dbReference>
<evidence type="ECO:0000313" key="10">
    <source>
        <dbReference type="EMBL" id="SER13751.1"/>
    </source>
</evidence>
<dbReference type="NCBIfam" id="TIGR03625">
    <property type="entry name" value="L3_bact"/>
    <property type="match status" value="1"/>
</dbReference>
<evidence type="ECO:0000256" key="3">
    <source>
        <dbReference type="ARBA" id="ARBA00022884"/>
    </source>
</evidence>
<sequence>MSTTAISAGAQTGRTVKGLLGKKLGMTQVWDANNRVVPVTVVQAGPCVVTQVRTPSSDGYSAVQLGFGAVKAKQVTKPDAGHFERAGVTPRKHLVEIRTADASEYTLGQEVTAELFAADEVIDVTGVSKGKGTAGVMKRHGFHGLRASHGVHRKHRSPGSIGGCATPGRVFKGLKMAGRMGVERVTVQNLQVHAIDAERGLVLIKGAIPGNKNGLVVLRSASKKGDAK</sequence>
<dbReference type="PANTHER" id="PTHR11229">
    <property type="entry name" value="50S RIBOSOMAL PROTEIN L3"/>
    <property type="match status" value="1"/>
</dbReference>
<dbReference type="Gene3D" id="3.30.160.810">
    <property type="match status" value="1"/>
</dbReference>
<dbReference type="STRING" id="1036181.SAMN05421756_10968"/>
<keyword evidence="11" id="KW-1185">Reference proteome</keyword>
<comment type="function">
    <text evidence="7 9">One of the primary rRNA binding proteins, it binds directly near the 3'-end of the 23S rRNA, where it nucleates assembly of the 50S subunit.</text>
</comment>
<dbReference type="Gene3D" id="2.40.30.10">
    <property type="entry name" value="Translation factors"/>
    <property type="match status" value="1"/>
</dbReference>
<dbReference type="GO" id="GO:0022625">
    <property type="term" value="C:cytosolic large ribosomal subunit"/>
    <property type="evidence" value="ECO:0007669"/>
    <property type="project" value="TreeGrafter"/>
</dbReference>
<dbReference type="GO" id="GO:0006412">
    <property type="term" value="P:translation"/>
    <property type="evidence" value="ECO:0007669"/>
    <property type="project" value="UniProtKB-UniRule"/>
</dbReference>
<dbReference type="SUPFAM" id="SSF50447">
    <property type="entry name" value="Translation proteins"/>
    <property type="match status" value="1"/>
</dbReference>
<organism evidence="10 11">
    <name type="scientific">Microlunatus flavus</name>
    <dbReference type="NCBI Taxonomy" id="1036181"/>
    <lineage>
        <taxon>Bacteria</taxon>
        <taxon>Bacillati</taxon>
        <taxon>Actinomycetota</taxon>
        <taxon>Actinomycetes</taxon>
        <taxon>Propionibacteriales</taxon>
        <taxon>Propionibacteriaceae</taxon>
        <taxon>Microlunatus</taxon>
    </lineage>
</organism>